<organism evidence="2">
    <name type="scientific">gut metagenome</name>
    <dbReference type="NCBI Taxonomy" id="749906"/>
    <lineage>
        <taxon>unclassified sequences</taxon>
        <taxon>metagenomes</taxon>
        <taxon>organismal metagenomes</taxon>
    </lineage>
</organism>
<comment type="caution">
    <text evidence="2">The sequence shown here is derived from an EMBL/GenBank/DDBJ whole genome shotgun (WGS) entry which is preliminary data.</text>
</comment>
<proteinExistence type="predicted"/>
<reference evidence="2" key="1">
    <citation type="journal article" date="2012" name="PLoS ONE">
        <title>Gene sets for utilization of primary and secondary nutrition supplies in the distal gut of endangered iberian lynx.</title>
        <authorList>
            <person name="Alcaide M."/>
            <person name="Messina E."/>
            <person name="Richter M."/>
            <person name="Bargiela R."/>
            <person name="Peplies J."/>
            <person name="Huws S.A."/>
            <person name="Newbold C.J."/>
            <person name="Golyshin P.N."/>
            <person name="Simon M.A."/>
            <person name="Lopez G."/>
            <person name="Yakimov M.M."/>
            <person name="Ferrer M."/>
        </authorList>
    </citation>
    <scope>NUCLEOTIDE SEQUENCE</scope>
</reference>
<dbReference type="Pfam" id="PF14300">
    <property type="entry name" value="DMP19"/>
    <property type="match status" value="1"/>
</dbReference>
<protein>
    <recommendedName>
        <fullName evidence="1">DNA mimic protein DMP19 C-terminal domain-containing protein</fullName>
    </recommendedName>
</protein>
<name>J9H2K0_9ZZZZ</name>
<evidence type="ECO:0000313" key="2">
    <source>
        <dbReference type="EMBL" id="EJX10083.1"/>
    </source>
</evidence>
<feature type="domain" description="DNA mimic protein DMP19 C-terminal" evidence="1">
    <location>
        <begin position="48"/>
        <end position="148"/>
    </location>
</feature>
<dbReference type="Gene3D" id="1.20.1420.60">
    <property type="match status" value="1"/>
</dbReference>
<accession>J9H2K0</accession>
<sequence length="154" mass="17584">MELKYQVEITDAALQQAAADGFDRFIGVIVEAISQKVGGELNAESMQQLSADQITLWGYVILRDELMDGGFVQLIHNGYGPFFFDNPFAKAMRLWGLREFSKLLYKAKELYDANKDALTKECTDEEFMALFEQYPQFDDLDDEFVENENSIPLA</sequence>
<dbReference type="AlphaFoldDB" id="J9H2K0"/>
<dbReference type="InterPro" id="IPR025402">
    <property type="entry name" value="DMP19_C"/>
</dbReference>
<dbReference type="EMBL" id="AMCI01000257">
    <property type="protein sequence ID" value="EJX10083.1"/>
    <property type="molecule type" value="Genomic_DNA"/>
</dbReference>
<gene>
    <name evidence="2" type="ORF">EVA_01807</name>
</gene>
<evidence type="ECO:0000259" key="1">
    <source>
        <dbReference type="Pfam" id="PF14300"/>
    </source>
</evidence>